<organism evidence="1 2">
    <name type="scientific">Hymenobacter psychrotolerans DSM 18569</name>
    <dbReference type="NCBI Taxonomy" id="1121959"/>
    <lineage>
        <taxon>Bacteria</taxon>
        <taxon>Pseudomonadati</taxon>
        <taxon>Bacteroidota</taxon>
        <taxon>Cytophagia</taxon>
        <taxon>Cytophagales</taxon>
        <taxon>Hymenobacteraceae</taxon>
        <taxon>Hymenobacter</taxon>
    </lineage>
</organism>
<reference evidence="2" key="1">
    <citation type="submission" date="2016-11" db="EMBL/GenBank/DDBJ databases">
        <authorList>
            <person name="Varghese N."/>
            <person name="Submissions S."/>
        </authorList>
    </citation>
    <scope>NUCLEOTIDE SEQUENCE [LARGE SCALE GENOMIC DNA]</scope>
    <source>
        <strain evidence="2">DSM 18569</strain>
    </source>
</reference>
<gene>
    <name evidence="1" type="ORF">SAMN02746009_03601</name>
</gene>
<dbReference type="Proteomes" id="UP000183947">
    <property type="component" value="Unassembled WGS sequence"/>
</dbReference>
<evidence type="ECO:0000313" key="2">
    <source>
        <dbReference type="Proteomes" id="UP000183947"/>
    </source>
</evidence>
<dbReference type="EMBL" id="FRAS01000025">
    <property type="protein sequence ID" value="SHL90808.1"/>
    <property type="molecule type" value="Genomic_DNA"/>
</dbReference>
<dbReference type="RefSeq" id="WP_073288112.1">
    <property type="nucleotide sequence ID" value="NZ_FRAS01000025.1"/>
</dbReference>
<proteinExistence type="predicted"/>
<sequence length="156" mass="17717">MFASEQLSFIRWMEDNHSIDQDPVLWKHLTPRQQDMAEELIEQGVLDTAFSLVDGKDEPSVWAAGQWVHYQWMRLNPASADVQRRFFTLHGVDDVLHYVILTAAEPPLNIRIMQLIAQPGATPAFAVVPVATQATTVREAMEQLNKQPIHQSVAIF</sequence>
<name>A0A1M7EGP3_9BACT</name>
<accession>A0A1M7EGP3</accession>
<protein>
    <submittedName>
        <fullName evidence="1">Uncharacterized protein</fullName>
    </submittedName>
</protein>
<keyword evidence="2" id="KW-1185">Reference proteome</keyword>
<dbReference type="AlphaFoldDB" id="A0A1M7EGP3"/>
<evidence type="ECO:0000313" key="1">
    <source>
        <dbReference type="EMBL" id="SHL90808.1"/>
    </source>
</evidence>
<dbReference type="STRING" id="1121959.SAMN02746009_03601"/>